<dbReference type="PROSITE" id="PS50928">
    <property type="entry name" value="ABC_TM1"/>
    <property type="match status" value="1"/>
</dbReference>
<organism evidence="9 10">
    <name type="scientific">Neobacillus kokaensis</name>
    <dbReference type="NCBI Taxonomy" id="2759023"/>
    <lineage>
        <taxon>Bacteria</taxon>
        <taxon>Bacillati</taxon>
        <taxon>Bacillota</taxon>
        <taxon>Bacilli</taxon>
        <taxon>Bacillales</taxon>
        <taxon>Bacillaceae</taxon>
        <taxon>Neobacillus</taxon>
    </lineage>
</organism>
<protein>
    <submittedName>
        <fullName evidence="9">Transporter</fullName>
    </submittedName>
</protein>
<dbReference type="EMBL" id="BNDS01000004">
    <property type="protein sequence ID" value="GHH97802.1"/>
    <property type="molecule type" value="Genomic_DNA"/>
</dbReference>
<feature type="transmembrane region" description="Helical" evidence="7">
    <location>
        <begin position="42"/>
        <end position="60"/>
    </location>
</feature>
<accession>A0ABQ3MZE5</accession>
<keyword evidence="3" id="KW-1003">Cell membrane</keyword>
<sequence length="327" mass="36761">MNANVETKKMAGRVKVKSNPLFTSTLRTVKYTVLGKEINEGILFKAFLYTIFIATSYIYLNPILKMLVNMVMTTKDLVDPTITWIPSKLYFGHLETAWEMLDYSKSFLISMTVALCAAVFHCISTGLAGYALARLNFPFKKVVFGLLLLAFIIPPQVIVLPTIVAFRSLGLDNSIFTLIIPSMFGFGVKGALFVIIFRQFFLTQPKELEEAAKIDGATAITFYLKVMLPLAKPAILVVFLFSFVWTWNDTYLPQMFLADSKNLPLASELLQMDRVITSYVESQKITSFEGGAIKMAASFLAILPPLLIFMFFQRHFVEGVERTGLVE</sequence>
<feature type="transmembrane region" description="Helical" evidence="7">
    <location>
        <begin position="107"/>
        <end position="130"/>
    </location>
</feature>
<feature type="transmembrane region" description="Helical" evidence="7">
    <location>
        <begin position="292"/>
        <end position="312"/>
    </location>
</feature>
<dbReference type="PANTHER" id="PTHR43744">
    <property type="entry name" value="ABC TRANSPORTER PERMEASE PROTEIN MG189-RELATED-RELATED"/>
    <property type="match status" value="1"/>
</dbReference>
<comment type="subcellular location">
    <subcellularLocation>
        <location evidence="1 7">Cell membrane</location>
        <topology evidence="1 7">Multi-pass membrane protein</topology>
    </subcellularLocation>
</comment>
<keyword evidence="6 7" id="KW-0472">Membrane</keyword>
<keyword evidence="4 7" id="KW-0812">Transmembrane</keyword>
<dbReference type="CDD" id="cd06261">
    <property type="entry name" value="TM_PBP2"/>
    <property type="match status" value="1"/>
</dbReference>
<reference evidence="9 10" key="1">
    <citation type="journal article" date="2022" name="Int. J. Syst. Evol. Microbiol.">
        <title>Neobacillus kokaensis sp. nov., isolated from soil.</title>
        <authorList>
            <person name="Yuki K."/>
            <person name="Matsubara H."/>
            <person name="Yamaguchi S."/>
        </authorList>
    </citation>
    <scope>NUCLEOTIDE SEQUENCE [LARGE SCALE GENOMIC DNA]</scope>
    <source>
        <strain evidence="9 10">LOB 377</strain>
    </source>
</reference>
<comment type="similarity">
    <text evidence="7">Belongs to the binding-protein-dependent transport system permease family.</text>
</comment>
<evidence type="ECO:0000313" key="10">
    <source>
        <dbReference type="Proteomes" id="UP000637074"/>
    </source>
</evidence>
<evidence type="ECO:0000256" key="4">
    <source>
        <dbReference type="ARBA" id="ARBA00022692"/>
    </source>
</evidence>
<evidence type="ECO:0000313" key="9">
    <source>
        <dbReference type="EMBL" id="GHH97802.1"/>
    </source>
</evidence>
<dbReference type="InterPro" id="IPR035906">
    <property type="entry name" value="MetI-like_sf"/>
</dbReference>
<feature type="transmembrane region" description="Helical" evidence="7">
    <location>
        <begin position="222"/>
        <end position="247"/>
    </location>
</feature>
<keyword evidence="2 7" id="KW-0813">Transport</keyword>
<feature type="transmembrane region" description="Helical" evidence="7">
    <location>
        <begin position="178"/>
        <end position="201"/>
    </location>
</feature>
<comment type="caution">
    <text evidence="9">The sequence shown here is derived from an EMBL/GenBank/DDBJ whole genome shotgun (WGS) entry which is preliminary data.</text>
</comment>
<dbReference type="PANTHER" id="PTHR43744:SF8">
    <property type="entry name" value="SN-GLYCEROL-3-PHOSPHATE TRANSPORT SYSTEM PERMEASE PROTEIN UGPE"/>
    <property type="match status" value="1"/>
</dbReference>
<feature type="domain" description="ABC transmembrane type-1" evidence="8">
    <location>
        <begin position="107"/>
        <end position="312"/>
    </location>
</feature>
<dbReference type="Proteomes" id="UP000637074">
    <property type="component" value="Unassembled WGS sequence"/>
</dbReference>
<keyword evidence="10" id="KW-1185">Reference proteome</keyword>
<proteinExistence type="inferred from homology"/>
<dbReference type="RefSeq" id="WP_223282602.1">
    <property type="nucleotide sequence ID" value="NZ_BNDS01000004.1"/>
</dbReference>
<evidence type="ECO:0000256" key="1">
    <source>
        <dbReference type="ARBA" id="ARBA00004651"/>
    </source>
</evidence>
<evidence type="ECO:0000259" key="8">
    <source>
        <dbReference type="PROSITE" id="PS50928"/>
    </source>
</evidence>
<dbReference type="Pfam" id="PF00528">
    <property type="entry name" value="BPD_transp_1"/>
    <property type="match status" value="1"/>
</dbReference>
<evidence type="ECO:0000256" key="6">
    <source>
        <dbReference type="ARBA" id="ARBA00023136"/>
    </source>
</evidence>
<keyword evidence="5 7" id="KW-1133">Transmembrane helix</keyword>
<evidence type="ECO:0000256" key="7">
    <source>
        <dbReference type="RuleBase" id="RU363032"/>
    </source>
</evidence>
<evidence type="ECO:0000256" key="5">
    <source>
        <dbReference type="ARBA" id="ARBA00022989"/>
    </source>
</evidence>
<evidence type="ECO:0000256" key="3">
    <source>
        <dbReference type="ARBA" id="ARBA00022475"/>
    </source>
</evidence>
<dbReference type="SUPFAM" id="SSF161098">
    <property type="entry name" value="MetI-like"/>
    <property type="match status" value="1"/>
</dbReference>
<dbReference type="InterPro" id="IPR000515">
    <property type="entry name" value="MetI-like"/>
</dbReference>
<evidence type="ECO:0000256" key="2">
    <source>
        <dbReference type="ARBA" id="ARBA00022448"/>
    </source>
</evidence>
<name>A0ABQ3MZE5_9BACI</name>
<feature type="transmembrane region" description="Helical" evidence="7">
    <location>
        <begin position="142"/>
        <end position="166"/>
    </location>
</feature>
<gene>
    <name evidence="9" type="ORF">AM1BK_13450</name>
</gene>
<dbReference type="Gene3D" id="1.10.3720.10">
    <property type="entry name" value="MetI-like"/>
    <property type="match status" value="1"/>
</dbReference>